<name>A0A1W2ER13_9FIRM</name>
<dbReference type="Pfam" id="PF00005">
    <property type="entry name" value="ABC_tran"/>
    <property type="match status" value="1"/>
</dbReference>
<dbReference type="GO" id="GO:0005524">
    <property type="term" value="F:ATP binding"/>
    <property type="evidence" value="ECO:0007669"/>
    <property type="project" value="UniProtKB-KW"/>
</dbReference>
<dbReference type="InterPro" id="IPR003439">
    <property type="entry name" value="ABC_transporter-like_ATP-bd"/>
</dbReference>
<dbReference type="PROSITE" id="PS50893">
    <property type="entry name" value="ABC_TRANSPORTER_2"/>
    <property type="match status" value="1"/>
</dbReference>
<dbReference type="Gene3D" id="3.40.50.300">
    <property type="entry name" value="P-loop containing nucleotide triphosphate hydrolases"/>
    <property type="match status" value="1"/>
</dbReference>
<keyword evidence="3 5" id="KW-0067">ATP-binding</keyword>
<sequence>MLCVDIKKKLPEFTLDMQFSVENNIVVLFGPSGCGKTTTLRCIAGLIKPDDGKIVNNGHTFFSAEEKTIVPPHRRKVGYMFQEFALFPHMNVRQNILYGVKRRDQSAEALYKRLLGLLKIEHLADRFTDKLSGGEKQRVALARALMAEPEILLLDEPLSALDSNTRFELQAELKRMQNLWKIPFILVTHDPEEARCLGDKVLFIEKGRQVSNF</sequence>
<organism evidence="5 6">
    <name type="scientific">Sporomusa malonica</name>
    <dbReference type="NCBI Taxonomy" id="112901"/>
    <lineage>
        <taxon>Bacteria</taxon>
        <taxon>Bacillati</taxon>
        <taxon>Bacillota</taxon>
        <taxon>Negativicutes</taxon>
        <taxon>Selenomonadales</taxon>
        <taxon>Sporomusaceae</taxon>
        <taxon>Sporomusa</taxon>
    </lineage>
</organism>
<evidence type="ECO:0000256" key="1">
    <source>
        <dbReference type="ARBA" id="ARBA00022448"/>
    </source>
</evidence>
<proteinExistence type="predicted"/>
<keyword evidence="6" id="KW-1185">Reference proteome</keyword>
<dbReference type="EMBL" id="FWXI01000027">
    <property type="protein sequence ID" value="SMD11676.1"/>
    <property type="molecule type" value="Genomic_DNA"/>
</dbReference>
<evidence type="ECO:0000256" key="2">
    <source>
        <dbReference type="ARBA" id="ARBA00022741"/>
    </source>
</evidence>
<dbReference type="InterPro" id="IPR050093">
    <property type="entry name" value="ABC_SmlMolc_Importer"/>
</dbReference>
<accession>A0A1W2ER13</accession>
<dbReference type="InterPro" id="IPR003593">
    <property type="entry name" value="AAA+_ATPase"/>
</dbReference>
<dbReference type="OrthoDB" id="9802264at2"/>
<dbReference type="PANTHER" id="PTHR42781:SF4">
    <property type="entry name" value="SPERMIDINE_PUTRESCINE IMPORT ATP-BINDING PROTEIN POTA"/>
    <property type="match status" value="1"/>
</dbReference>
<dbReference type="STRING" id="112901.SAMN04488500_12745"/>
<dbReference type="AlphaFoldDB" id="A0A1W2ER13"/>
<dbReference type="InterPro" id="IPR017871">
    <property type="entry name" value="ABC_transporter-like_CS"/>
</dbReference>
<dbReference type="SMART" id="SM00382">
    <property type="entry name" value="AAA"/>
    <property type="match status" value="1"/>
</dbReference>
<dbReference type="Proteomes" id="UP000192738">
    <property type="component" value="Unassembled WGS sequence"/>
</dbReference>
<keyword evidence="2" id="KW-0547">Nucleotide-binding</keyword>
<reference evidence="5 6" key="1">
    <citation type="submission" date="2017-04" db="EMBL/GenBank/DDBJ databases">
        <authorList>
            <person name="Afonso C.L."/>
            <person name="Miller P.J."/>
            <person name="Scott M.A."/>
            <person name="Spackman E."/>
            <person name="Goraichik I."/>
            <person name="Dimitrov K.M."/>
            <person name="Suarez D.L."/>
            <person name="Swayne D.E."/>
        </authorList>
    </citation>
    <scope>NUCLEOTIDE SEQUENCE [LARGE SCALE GENOMIC DNA]</scope>
    <source>
        <strain evidence="5 6">DSM 5090</strain>
    </source>
</reference>
<dbReference type="PANTHER" id="PTHR42781">
    <property type="entry name" value="SPERMIDINE/PUTRESCINE IMPORT ATP-BINDING PROTEIN POTA"/>
    <property type="match status" value="1"/>
</dbReference>
<dbReference type="PROSITE" id="PS00211">
    <property type="entry name" value="ABC_TRANSPORTER_1"/>
    <property type="match status" value="1"/>
</dbReference>
<evidence type="ECO:0000313" key="5">
    <source>
        <dbReference type="EMBL" id="SMD11676.1"/>
    </source>
</evidence>
<evidence type="ECO:0000256" key="3">
    <source>
        <dbReference type="ARBA" id="ARBA00022840"/>
    </source>
</evidence>
<dbReference type="InterPro" id="IPR027417">
    <property type="entry name" value="P-loop_NTPase"/>
</dbReference>
<gene>
    <name evidence="5" type="ORF">SAMN04488500_12745</name>
</gene>
<keyword evidence="1" id="KW-0813">Transport</keyword>
<feature type="domain" description="ABC transporter" evidence="4">
    <location>
        <begin position="1"/>
        <end position="213"/>
    </location>
</feature>
<protein>
    <submittedName>
        <fullName evidence="5">Molybdate transport system ATP-binding protein</fullName>
    </submittedName>
</protein>
<dbReference type="SUPFAM" id="SSF52540">
    <property type="entry name" value="P-loop containing nucleoside triphosphate hydrolases"/>
    <property type="match status" value="1"/>
</dbReference>
<dbReference type="GO" id="GO:0016887">
    <property type="term" value="F:ATP hydrolysis activity"/>
    <property type="evidence" value="ECO:0007669"/>
    <property type="project" value="InterPro"/>
</dbReference>
<evidence type="ECO:0000313" key="6">
    <source>
        <dbReference type="Proteomes" id="UP000192738"/>
    </source>
</evidence>
<evidence type="ECO:0000259" key="4">
    <source>
        <dbReference type="PROSITE" id="PS50893"/>
    </source>
</evidence>